<evidence type="ECO:0000256" key="1">
    <source>
        <dbReference type="SAM" id="MobiDB-lite"/>
    </source>
</evidence>
<organism evidence="2 3">
    <name type="scientific">Atlanticothrix silvestris CENA357</name>
    <dbReference type="NCBI Taxonomy" id="1725252"/>
    <lineage>
        <taxon>Bacteria</taxon>
        <taxon>Bacillati</taxon>
        <taxon>Cyanobacteriota</taxon>
        <taxon>Cyanophyceae</taxon>
        <taxon>Nostocales</taxon>
        <taxon>Nodulariaceae</taxon>
        <taxon>Atlanticothrix</taxon>
        <taxon>Atlanticothrix silvestris</taxon>
    </lineage>
</organism>
<sequence length="50" mass="5627">MTRDLSPRLLCKTLRERTASRREDLPPIGGGLKPIGGERERTDKLLPVAR</sequence>
<dbReference type="RefSeq" id="WP_214440351.1">
    <property type="nucleotide sequence ID" value="NZ_JAECZB010000062.1"/>
</dbReference>
<feature type="region of interest" description="Disordered" evidence="1">
    <location>
        <begin position="16"/>
        <end position="50"/>
    </location>
</feature>
<feature type="compositionally biased region" description="Basic and acidic residues" evidence="1">
    <location>
        <begin position="16"/>
        <end position="25"/>
    </location>
</feature>
<comment type="caution">
    <text evidence="2">The sequence shown here is derived from an EMBL/GenBank/DDBJ whole genome shotgun (WGS) entry which is preliminary data.</text>
</comment>
<dbReference type="AlphaFoldDB" id="A0A8J7HJB3"/>
<evidence type="ECO:0000313" key="2">
    <source>
        <dbReference type="EMBL" id="MBH8554100.1"/>
    </source>
</evidence>
<gene>
    <name evidence="2" type="ORF">I8751_17355</name>
</gene>
<name>A0A8J7HJB3_9CYAN</name>
<proteinExistence type="predicted"/>
<evidence type="ECO:0000313" key="3">
    <source>
        <dbReference type="Proteomes" id="UP000599391"/>
    </source>
</evidence>
<keyword evidence="3" id="KW-1185">Reference proteome</keyword>
<protein>
    <submittedName>
        <fullName evidence="2">Uncharacterized protein</fullName>
    </submittedName>
</protein>
<dbReference type="Proteomes" id="UP000599391">
    <property type="component" value="Unassembled WGS sequence"/>
</dbReference>
<dbReference type="EMBL" id="JAECZB010000062">
    <property type="protein sequence ID" value="MBH8554100.1"/>
    <property type="molecule type" value="Genomic_DNA"/>
</dbReference>
<accession>A0A8J7HJB3</accession>
<reference evidence="2 3" key="1">
    <citation type="journal article" date="2021" name="Int. J. Syst. Evol. Microbiol.">
        <title>Amazonocrinis nigriterrae gen. nov., sp. nov., Atlanticothrix silvestris gen. nov., sp. nov. and Dendronalium phyllosphericum gen. nov., sp. nov., nostocacean cyanobacteria from Brazilian environments.</title>
        <authorList>
            <person name="Alvarenga D.O."/>
            <person name="Andreote A.P.D."/>
            <person name="Branco L.H.Z."/>
            <person name="Delbaje E."/>
            <person name="Cruz R.B."/>
            <person name="Varani A.M."/>
            <person name="Fiore M.F."/>
        </authorList>
    </citation>
    <scope>NUCLEOTIDE SEQUENCE [LARGE SCALE GENOMIC DNA]</scope>
    <source>
        <strain evidence="2 3">CENA357</strain>
    </source>
</reference>